<protein>
    <submittedName>
        <fullName evidence="1">Uncharacterized protein</fullName>
    </submittedName>
</protein>
<evidence type="ECO:0000313" key="2">
    <source>
        <dbReference type="Proteomes" id="UP000865560"/>
    </source>
</evidence>
<evidence type="ECO:0000313" key="1">
    <source>
        <dbReference type="EMBL" id="OEV45287.1"/>
    </source>
</evidence>
<comment type="caution">
    <text evidence="1">The sequence shown here is derived from an EMBL/GenBank/DDBJ whole genome shotgun (WGS) entry which is preliminary data.</text>
</comment>
<dbReference type="RefSeq" id="WP_070261626.1">
    <property type="nucleotide sequence ID" value="NZ_CP012212.1"/>
</dbReference>
<organism evidence="1 2">
    <name type="scientific">Campylobacter jejuni</name>
    <dbReference type="NCBI Taxonomy" id="197"/>
    <lineage>
        <taxon>Bacteria</taxon>
        <taxon>Pseudomonadati</taxon>
        <taxon>Campylobacterota</taxon>
        <taxon>Epsilonproteobacteria</taxon>
        <taxon>Campylobacterales</taxon>
        <taxon>Campylobacteraceae</taxon>
        <taxon>Campylobacter</taxon>
    </lineage>
</organism>
<gene>
    <name evidence="1" type="ORF">AJY60_09180</name>
</gene>
<accession>A0AB36FYT2</accession>
<proteinExistence type="predicted"/>
<dbReference type="AlphaFoldDB" id="A0AB36FYT2"/>
<reference evidence="1 2" key="1">
    <citation type="submission" date="2016-09" db="EMBL/GenBank/DDBJ databases">
        <title>Campylobacter from American crows.</title>
        <authorList>
            <person name="Weis A.M."/>
            <person name="Weimer B.C."/>
            <person name="Townsend A.K."/>
            <person name="Taff C."/>
        </authorList>
    </citation>
    <scope>NUCLEOTIDE SEQUENCE [LARGE SCALE GENOMIC DNA]</scope>
    <source>
        <strain evidence="1 2">BCW_3791</strain>
    </source>
</reference>
<dbReference type="EMBL" id="MJVJ01000122">
    <property type="protein sequence ID" value="OEV45287.1"/>
    <property type="molecule type" value="Genomic_DNA"/>
</dbReference>
<dbReference type="Proteomes" id="UP000865560">
    <property type="component" value="Unassembled WGS sequence"/>
</dbReference>
<name>A0AB36FYT2_CAMJU</name>
<sequence>MLPLIIGMGALGYAGLKLKKWYEESKEENAYWTDDPKDIIATMLSDTANHAFDKIDSFEIKAEKIFDQVDKVLGIEKADLRNLKIRTISSNTLEESSENAKQNNEEIFDKFNAFFASKGQ</sequence>